<evidence type="ECO:0000313" key="10">
    <source>
        <dbReference type="EMBL" id="KAE8153821.1"/>
    </source>
</evidence>
<keyword evidence="4 9" id="KW-0067">ATP-binding</keyword>
<comment type="similarity">
    <text evidence="9">Belongs to the class-I aminoacyl-tRNA synthetase family.</text>
</comment>
<dbReference type="Pfam" id="PF00579">
    <property type="entry name" value="tRNA-synt_1b"/>
    <property type="match status" value="1"/>
</dbReference>
<evidence type="ECO:0000313" key="11">
    <source>
        <dbReference type="Proteomes" id="UP000325780"/>
    </source>
</evidence>
<evidence type="ECO:0000256" key="8">
    <source>
        <dbReference type="ARBA" id="ARBA00048248"/>
    </source>
</evidence>
<dbReference type="PANTHER" id="PTHR46264:SF4">
    <property type="entry name" value="TYROSINE--TRNA LIGASE, CYTOPLASMIC"/>
    <property type="match status" value="1"/>
</dbReference>
<dbReference type="InterPro" id="IPR002307">
    <property type="entry name" value="Tyr-tRNA-ligase"/>
</dbReference>
<evidence type="ECO:0000256" key="9">
    <source>
        <dbReference type="RuleBase" id="RU363036"/>
    </source>
</evidence>
<evidence type="ECO:0000256" key="6">
    <source>
        <dbReference type="ARBA" id="ARBA00023146"/>
    </source>
</evidence>
<keyword evidence="11" id="KW-1185">Reference proteome</keyword>
<evidence type="ECO:0000256" key="1">
    <source>
        <dbReference type="ARBA" id="ARBA00013160"/>
    </source>
</evidence>
<evidence type="ECO:0000256" key="4">
    <source>
        <dbReference type="ARBA" id="ARBA00022840"/>
    </source>
</evidence>
<accession>A0A5N6U6S3</accession>
<dbReference type="InterPro" id="IPR002305">
    <property type="entry name" value="aa-tRNA-synth_Ic"/>
</dbReference>
<dbReference type="InterPro" id="IPR014729">
    <property type="entry name" value="Rossmann-like_a/b/a_fold"/>
</dbReference>
<dbReference type="EMBL" id="ML742035">
    <property type="protein sequence ID" value="KAE8153821.1"/>
    <property type="molecule type" value="Genomic_DNA"/>
</dbReference>
<dbReference type="GO" id="GO:0005737">
    <property type="term" value="C:cytoplasm"/>
    <property type="evidence" value="ECO:0007669"/>
    <property type="project" value="TreeGrafter"/>
</dbReference>
<evidence type="ECO:0000256" key="5">
    <source>
        <dbReference type="ARBA" id="ARBA00022917"/>
    </source>
</evidence>
<organism evidence="10 11">
    <name type="scientific">Aspergillus avenaceus</name>
    <dbReference type="NCBI Taxonomy" id="36643"/>
    <lineage>
        <taxon>Eukaryota</taxon>
        <taxon>Fungi</taxon>
        <taxon>Dikarya</taxon>
        <taxon>Ascomycota</taxon>
        <taxon>Pezizomycotina</taxon>
        <taxon>Eurotiomycetes</taxon>
        <taxon>Eurotiomycetidae</taxon>
        <taxon>Eurotiales</taxon>
        <taxon>Aspergillaceae</taxon>
        <taxon>Aspergillus</taxon>
        <taxon>Aspergillus subgen. Circumdati</taxon>
    </lineage>
</organism>
<protein>
    <recommendedName>
        <fullName evidence="1">tyrosine--tRNA ligase</fullName>
        <ecNumber evidence="1">6.1.1.1</ecNumber>
    </recommendedName>
    <alternativeName>
        <fullName evidence="7">Tyrosyl-tRNA synthetase</fullName>
    </alternativeName>
</protein>
<dbReference type="PIRSF" id="PIRSF006588">
    <property type="entry name" value="TyrRS_arch_euk"/>
    <property type="match status" value="1"/>
</dbReference>
<evidence type="ECO:0000256" key="2">
    <source>
        <dbReference type="ARBA" id="ARBA00022598"/>
    </source>
</evidence>
<dbReference type="GO" id="GO:0006437">
    <property type="term" value="P:tyrosyl-tRNA aminoacylation"/>
    <property type="evidence" value="ECO:0007669"/>
    <property type="project" value="InterPro"/>
</dbReference>
<dbReference type="PRINTS" id="PR01040">
    <property type="entry name" value="TRNASYNTHTYR"/>
</dbReference>
<proteinExistence type="inferred from homology"/>
<evidence type="ECO:0000256" key="7">
    <source>
        <dbReference type="ARBA" id="ARBA00033323"/>
    </source>
</evidence>
<gene>
    <name evidence="10" type="ORF">BDV25DRAFT_148852</name>
</gene>
<dbReference type="SUPFAM" id="SSF52374">
    <property type="entry name" value="Nucleotidylyl transferase"/>
    <property type="match status" value="1"/>
</dbReference>
<dbReference type="Proteomes" id="UP000325780">
    <property type="component" value="Unassembled WGS sequence"/>
</dbReference>
<keyword evidence="2 9" id="KW-0436">Ligase</keyword>
<dbReference type="InterPro" id="IPR050489">
    <property type="entry name" value="Tyr-tRNA_synthase"/>
</dbReference>
<keyword evidence="3 9" id="KW-0547">Nucleotide-binding</keyword>
<reference evidence="10 11" key="1">
    <citation type="submission" date="2019-04" db="EMBL/GenBank/DDBJ databases">
        <title>Friends and foes A comparative genomics study of 23 Aspergillus species from section Flavi.</title>
        <authorList>
            <consortium name="DOE Joint Genome Institute"/>
            <person name="Kjaerbolling I."/>
            <person name="Vesth T."/>
            <person name="Frisvad J.C."/>
            <person name="Nybo J.L."/>
            <person name="Theobald S."/>
            <person name="Kildgaard S."/>
            <person name="Isbrandt T."/>
            <person name="Kuo A."/>
            <person name="Sato A."/>
            <person name="Lyhne E.K."/>
            <person name="Kogle M.E."/>
            <person name="Wiebenga A."/>
            <person name="Kun R.S."/>
            <person name="Lubbers R.J."/>
            <person name="Makela M.R."/>
            <person name="Barry K."/>
            <person name="Chovatia M."/>
            <person name="Clum A."/>
            <person name="Daum C."/>
            <person name="Haridas S."/>
            <person name="He G."/>
            <person name="LaButti K."/>
            <person name="Lipzen A."/>
            <person name="Mondo S."/>
            <person name="Riley R."/>
            <person name="Salamov A."/>
            <person name="Simmons B.A."/>
            <person name="Magnuson J.K."/>
            <person name="Henrissat B."/>
            <person name="Mortensen U.H."/>
            <person name="Larsen T.O."/>
            <person name="Devries R.P."/>
            <person name="Grigoriev I.V."/>
            <person name="Machida M."/>
            <person name="Baker S.E."/>
            <person name="Andersen M.R."/>
        </authorList>
    </citation>
    <scope>NUCLEOTIDE SEQUENCE [LARGE SCALE GENOMIC DNA]</scope>
    <source>
        <strain evidence="10 11">IBT 18842</strain>
    </source>
</reference>
<dbReference type="GO" id="GO:0004831">
    <property type="term" value="F:tyrosine-tRNA ligase activity"/>
    <property type="evidence" value="ECO:0007669"/>
    <property type="project" value="UniProtKB-EC"/>
</dbReference>
<dbReference type="AlphaFoldDB" id="A0A5N6U6S3"/>
<dbReference type="PANTHER" id="PTHR46264">
    <property type="entry name" value="TYROSINE-TRNA LIGASE"/>
    <property type="match status" value="1"/>
</dbReference>
<name>A0A5N6U6S3_ASPAV</name>
<comment type="catalytic activity">
    <reaction evidence="8">
        <text>tRNA(Tyr) + L-tyrosine + ATP = L-tyrosyl-tRNA(Tyr) + AMP + diphosphate + H(+)</text>
        <dbReference type="Rhea" id="RHEA:10220"/>
        <dbReference type="Rhea" id="RHEA-COMP:9706"/>
        <dbReference type="Rhea" id="RHEA-COMP:9707"/>
        <dbReference type="ChEBI" id="CHEBI:15378"/>
        <dbReference type="ChEBI" id="CHEBI:30616"/>
        <dbReference type="ChEBI" id="CHEBI:33019"/>
        <dbReference type="ChEBI" id="CHEBI:58315"/>
        <dbReference type="ChEBI" id="CHEBI:78442"/>
        <dbReference type="ChEBI" id="CHEBI:78536"/>
        <dbReference type="ChEBI" id="CHEBI:456215"/>
        <dbReference type="EC" id="6.1.1.1"/>
    </reaction>
</comment>
<keyword evidence="6 9" id="KW-0030">Aminoacyl-tRNA synthetase</keyword>
<dbReference type="Gene3D" id="1.10.240.10">
    <property type="entry name" value="Tyrosyl-Transfer RNA Synthetase"/>
    <property type="match status" value="1"/>
</dbReference>
<sequence>MATSLGVEQRYSLITRRLELQNGWSAQELQKRLHEGRDIKYHWVTAPTGKPHIGYFIPLIKFADFIRAGGQVTVEFIDVYAFLVNYKFPWDQVQHRTTYYRSLITAALTAVGVPLSKVPMAQMSHYQTNPQFNVDFWKMCALCSQQDCRDTGAEVSGSSMLSPLLTPILQELGEEYLDVDVQVGGLDQRGIFNMGEQFLPQLGYEKRVHLMNEMLPSLTGGKMSSSHPAHTKIMFLDDPDTVRDKIAGALCQAGNIEQNGILPILKHILFPVSELRSVHLQEVEGKKTDGTNGINGVGHGSKRPFAAEGAPEGTLFSVAAPTSECNSNAYIHYQTYEALEQDFLQQRMTSEVLKDAVTAALNDVLTPIREVYANHQEWQDSDRLGYPEDWLAV</sequence>
<dbReference type="EC" id="6.1.1.1" evidence="1"/>
<dbReference type="GO" id="GO:0005524">
    <property type="term" value="F:ATP binding"/>
    <property type="evidence" value="ECO:0007669"/>
    <property type="project" value="UniProtKB-KW"/>
</dbReference>
<dbReference type="InterPro" id="IPR023617">
    <property type="entry name" value="Tyr-tRNA-ligase_arc/euk-type"/>
</dbReference>
<evidence type="ECO:0000256" key="3">
    <source>
        <dbReference type="ARBA" id="ARBA00022741"/>
    </source>
</evidence>
<dbReference type="OrthoDB" id="41238at2759"/>
<keyword evidence="5 9" id="KW-0648">Protein biosynthesis</keyword>
<dbReference type="Gene3D" id="3.40.50.620">
    <property type="entry name" value="HUPs"/>
    <property type="match status" value="1"/>
</dbReference>